<accession>A0ACC1I1J2</accession>
<evidence type="ECO:0000313" key="2">
    <source>
        <dbReference type="Proteomes" id="UP001150581"/>
    </source>
</evidence>
<organism evidence="1 2">
    <name type="scientific">Kickxella alabastrina</name>
    <dbReference type="NCBI Taxonomy" id="61397"/>
    <lineage>
        <taxon>Eukaryota</taxon>
        <taxon>Fungi</taxon>
        <taxon>Fungi incertae sedis</taxon>
        <taxon>Zoopagomycota</taxon>
        <taxon>Kickxellomycotina</taxon>
        <taxon>Kickxellomycetes</taxon>
        <taxon>Kickxellales</taxon>
        <taxon>Kickxellaceae</taxon>
        <taxon>Kickxella</taxon>
    </lineage>
</organism>
<sequence length="77" mass="8039">MQTTIAFVACVAASVAAQGTMGSMDSMTSPDMSSMMNPSSFSSLANANAHLSRMASFFDMSHVSNVETTSPVMVTHV</sequence>
<dbReference type="Proteomes" id="UP001150581">
    <property type="component" value="Unassembled WGS sequence"/>
</dbReference>
<dbReference type="EMBL" id="JANBPG010002632">
    <property type="protein sequence ID" value="KAJ1885114.1"/>
    <property type="molecule type" value="Genomic_DNA"/>
</dbReference>
<feature type="non-terminal residue" evidence="1">
    <location>
        <position position="77"/>
    </location>
</feature>
<comment type="caution">
    <text evidence="1">The sequence shown here is derived from an EMBL/GenBank/DDBJ whole genome shotgun (WGS) entry which is preliminary data.</text>
</comment>
<proteinExistence type="predicted"/>
<keyword evidence="2" id="KW-1185">Reference proteome</keyword>
<name>A0ACC1I1J2_9FUNG</name>
<reference evidence="1" key="1">
    <citation type="submission" date="2022-07" db="EMBL/GenBank/DDBJ databases">
        <title>Phylogenomic reconstructions and comparative analyses of Kickxellomycotina fungi.</title>
        <authorList>
            <person name="Reynolds N.K."/>
            <person name="Stajich J.E."/>
            <person name="Barry K."/>
            <person name="Grigoriev I.V."/>
            <person name="Crous P."/>
            <person name="Smith M.E."/>
        </authorList>
    </citation>
    <scope>NUCLEOTIDE SEQUENCE</scope>
    <source>
        <strain evidence="1">Benny 63K</strain>
    </source>
</reference>
<evidence type="ECO:0000313" key="1">
    <source>
        <dbReference type="EMBL" id="KAJ1885114.1"/>
    </source>
</evidence>
<gene>
    <name evidence="1" type="ORF">LPJ66_010284</name>
</gene>
<protein>
    <submittedName>
        <fullName evidence="1">Uncharacterized protein</fullName>
    </submittedName>
</protein>